<organism evidence="1">
    <name type="scientific">bioreactor metagenome</name>
    <dbReference type="NCBI Taxonomy" id="1076179"/>
    <lineage>
        <taxon>unclassified sequences</taxon>
        <taxon>metagenomes</taxon>
        <taxon>ecological metagenomes</taxon>
    </lineage>
</organism>
<evidence type="ECO:0000313" key="1">
    <source>
        <dbReference type="EMBL" id="MPN65046.1"/>
    </source>
</evidence>
<protein>
    <submittedName>
        <fullName evidence="1">Uncharacterized protein</fullName>
    </submittedName>
</protein>
<comment type="caution">
    <text evidence="1">The sequence shown here is derived from an EMBL/GenBank/DDBJ whole genome shotgun (WGS) entry which is preliminary data.</text>
</comment>
<accession>A0A645JNU7</accession>
<dbReference type="EMBL" id="VSSQ01146836">
    <property type="protein sequence ID" value="MPN65046.1"/>
    <property type="molecule type" value="Genomic_DNA"/>
</dbReference>
<reference evidence="1" key="1">
    <citation type="submission" date="2019-08" db="EMBL/GenBank/DDBJ databases">
        <authorList>
            <person name="Kucharzyk K."/>
            <person name="Murdoch R.W."/>
            <person name="Higgins S."/>
            <person name="Loffler F."/>
        </authorList>
    </citation>
    <scope>NUCLEOTIDE SEQUENCE</scope>
</reference>
<gene>
    <name evidence="1" type="ORF">SDC9_212825</name>
</gene>
<sequence length="118" mass="13851">MSGFDHFYRVLRKFHGKQLFHLTVAIEFNNKDLLVGSQKFFNFFSKRETANPQIIGLVAIFKQYIARFFDGRMSGTRGDDADLRSSHGLYFCFGNVLQRSLELFVDPFKNPFPNIRRF</sequence>
<proteinExistence type="predicted"/>
<dbReference type="AlphaFoldDB" id="A0A645JNU7"/>
<name>A0A645JNU7_9ZZZZ</name>